<proteinExistence type="predicted"/>
<dbReference type="AlphaFoldDB" id="A0A9P5TT99"/>
<keyword evidence="2" id="KW-1185">Reference proteome</keyword>
<gene>
    <name evidence="1" type="ORF">CPB84DRAFT_1842499</name>
</gene>
<dbReference type="EMBL" id="JADNYJ010000006">
    <property type="protein sequence ID" value="KAF8910488.1"/>
    <property type="molecule type" value="Genomic_DNA"/>
</dbReference>
<accession>A0A9P5TT99</accession>
<comment type="caution">
    <text evidence="1">The sequence shown here is derived from an EMBL/GenBank/DDBJ whole genome shotgun (WGS) entry which is preliminary data.</text>
</comment>
<name>A0A9P5TT99_GYMJU</name>
<dbReference type="OrthoDB" id="2559662at2759"/>
<organism evidence="1 2">
    <name type="scientific">Gymnopilus junonius</name>
    <name type="common">Spectacular rustgill mushroom</name>
    <name type="synonym">Gymnopilus spectabilis subsp. junonius</name>
    <dbReference type="NCBI Taxonomy" id="109634"/>
    <lineage>
        <taxon>Eukaryota</taxon>
        <taxon>Fungi</taxon>
        <taxon>Dikarya</taxon>
        <taxon>Basidiomycota</taxon>
        <taxon>Agaricomycotina</taxon>
        <taxon>Agaricomycetes</taxon>
        <taxon>Agaricomycetidae</taxon>
        <taxon>Agaricales</taxon>
        <taxon>Agaricineae</taxon>
        <taxon>Hymenogastraceae</taxon>
        <taxon>Gymnopilus</taxon>
    </lineage>
</organism>
<evidence type="ECO:0000313" key="2">
    <source>
        <dbReference type="Proteomes" id="UP000724874"/>
    </source>
</evidence>
<reference evidence="1" key="1">
    <citation type="submission" date="2020-11" db="EMBL/GenBank/DDBJ databases">
        <authorList>
            <consortium name="DOE Joint Genome Institute"/>
            <person name="Ahrendt S."/>
            <person name="Riley R."/>
            <person name="Andreopoulos W."/>
            <person name="LaButti K."/>
            <person name="Pangilinan J."/>
            <person name="Ruiz-duenas F.J."/>
            <person name="Barrasa J.M."/>
            <person name="Sanchez-Garcia M."/>
            <person name="Camarero S."/>
            <person name="Miyauchi S."/>
            <person name="Serrano A."/>
            <person name="Linde D."/>
            <person name="Babiker R."/>
            <person name="Drula E."/>
            <person name="Ayuso-Fernandez I."/>
            <person name="Pacheco R."/>
            <person name="Padilla G."/>
            <person name="Ferreira P."/>
            <person name="Barriuso J."/>
            <person name="Kellner H."/>
            <person name="Castanera R."/>
            <person name="Alfaro M."/>
            <person name="Ramirez L."/>
            <person name="Pisabarro A.G."/>
            <person name="Kuo A."/>
            <person name="Tritt A."/>
            <person name="Lipzen A."/>
            <person name="He G."/>
            <person name="Yan M."/>
            <person name="Ng V."/>
            <person name="Cullen D."/>
            <person name="Martin F."/>
            <person name="Rosso M.-N."/>
            <person name="Henrissat B."/>
            <person name="Hibbett D."/>
            <person name="Martinez A.T."/>
            <person name="Grigoriev I.V."/>
        </authorList>
    </citation>
    <scope>NUCLEOTIDE SEQUENCE</scope>
    <source>
        <strain evidence="1">AH 44721</strain>
    </source>
</reference>
<protein>
    <recommendedName>
        <fullName evidence="3">Fucosyltransferase</fullName>
    </recommendedName>
</protein>
<dbReference type="Proteomes" id="UP000724874">
    <property type="component" value="Unassembled WGS sequence"/>
</dbReference>
<evidence type="ECO:0008006" key="3">
    <source>
        <dbReference type="Google" id="ProtNLM"/>
    </source>
</evidence>
<dbReference type="CDD" id="cd11296">
    <property type="entry name" value="O-FucT_like"/>
    <property type="match status" value="1"/>
</dbReference>
<sequence length="342" mass="39207">MATTKSSSMAARTPANALISGPSVGGSWDADDPAPRSVSQAWFDIVCPKHDRRIINTNDVKPAIQWERGDVIFNHWKKLLLEAPERCIEIQPASRKVDGFPQVFDLFVWGSDRILPLWESFKESPVSRLLKTSPIIEAAVARNEYLFMSRTRPPAKRNAYDRMLAIHLRRGDFKEACLSLANWNSTFYSWNLVDSLPDPFINPPGYTWGKNTPENVEYYLTRCYPTDNFIIDKVNSARDDYERAGRKVGEDRNLDVLYLLTNDKSGWVDQLKEVFKRHGWRTIVTTWDLELDAEQKDVGMGVDMDIARRAAVFIGNGWSSFTSNIVHRRLVDGKEPISIRFY</sequence>
<dbReference type="Gene3D" id="3.40.50.11350">
    <property type="match status" value="1"/>
</dbReference>
<evidence type="ECO:0000313" key="1">
    <source>
        <dbReference type="EMBL" id="KAF8910488.1"/>
    </source>
</evidence>